<gene>
    <name evidence="1" type="ORF">TWF694_005352</name>
</gene>
<dbReference type="Proteomes" id="UP001365542">
    <property type="component" value="Unassembled WGS sequence"/>
</dbReference>
<proteinExistence type="predicted"/>
<dbReference type="AlphaFoldDB" id="A0AAV9WTX7"/>
<accession>A0AAV9WTX7</accession>
<dbReference type="EMBL" id="JAVHJO010000017">
    <property type="protein sequence ID" value="KAK6525206.1"/>
    <property type="molecule type" value="Genomic_DNA"/>
</dbReference>
<sequence length="632" mass="72390">MDTCSLSLTTLPIDILAYLIYDIIPDDRTLITLSCTSRSFRHLCLRRLRSEKVVLDFNLAGHVALLKDNVASDIFSLSGYRSVGLTKSLLININSLENQDLAKFEQYQSFLSDAARLLHQFQNVTSVTLREATWLDNDHPCDLVGWAEKVLKLPKLKHLYLDPCGRHLFRASPDDEHLAHIEKQDQAGSRKGEKGLEILSVQTVSNNIYHFNYSQFTELIKTTLASNIRSLNRLWFNGLEFTEALEQLPDGCLAEMRLKSLSLRRLGNHEEMVRVFSLQPRGDPNSVGASEIVDTMTSLEHLYLSDGTHLANAELQLLRYLRTPKLKSLQLGGRIFHPVVGTRRVLELLFSYLNSFSSLERFGTSRVDESSKAIYGQILEIVSTRHMNLKTLAAWYTWYAASQILTLRPIGPGVKVFQRLEIMCKSTSGDQGIFWALGQLFRCQSSQTENLTTLCIGDKLWEQEYFAAREICVIISTILYIQNKRDYPSHIFSSQSDDEDEISPRTDTPGRQALASMIESGRKAKYNNLLRVSPQRQAVVAYLDSLSFLLEEIQCKWLSKLADWDSTGIKNKEEVVRGMQNAVYYSPPEGFRRLEVRLKERATGRKWPNDVRDRSFVWEKKYEFGWDIVEYL</sequence>
<evidence type="ECO:0008006" key="3">
    <source>
        <dbReference type="Google" id="ProtNLM"/>
    </source>
</evidence>
<protein>
    <recommendedName>
        <fullName evidence="3">F-box domain-containing protein</fullName>
    </recommendedName>
</protein>
<keyword evidence="2" id="KW-1185">Reference proteome</keyword>
<evidence type="ECO:0000313" key="1">
    <source>
        <dbReference type="EMBL" id="KAK6525206.1"/>
    </source>
</evidence>
<evidence type="ECO:0000313" key="2">
    <source>
        <dbReference type="Proteomes" id="UP001365542"/>
    </source>
</evidence>
<comment type="caution">
    <text evidence="1">The sequence shown here is derived from an EMBL/GenBank/DDBJ whole genome shotgun (WGS) entry which is preliminary data.</text>
</comment>
<reference evidence="1 2" key="1">
    <citation type="submission" date="2019-10" db="EMBL/GenBank/DDBJ databases">
        <authorList>
            <person name="Palmer J.M."/>
        </authorList>
    </citation>
    <scope>NUCLEOTIDE SEQUENCE [LARGE SCALE GENOMIC DNA]</scope>
    <source>
        <strain evidence="1 2">TWF694</strain>
    </source>
</reference>
<organism evidence="1 2">
    <name type="scientific">Orbilia ellipsospora</name>
    <dbReference type="NCBI Taxonomy" id="2528407"/>
    <lineage>
        <taxon>Eukaryota</taxon>
        <taxon>Fungi</taxon>
        <taxon>Dikarya</taxon>
        <taxon>Ascomycota</taxon>
        <taxon>Pezizomycotina</taxon>
        <taxon>Orbiliomycetes</taxon>
        <taxon>Orbiliales</taxon>
        <taxon>Orbiliaceae</taxon>
        <taxon>Orbilia</taxon>
    </lineage>
</organism>
<name>A0AAV9WTX7_9PEZI</name>